<sequence length="170" mass="17203">MRNSINRAVRTATVTAILLLGPALPALADTGLGVTGGISGHSEVSSDLATIIGGLIGGLLSIVGVIFFLLMIYAGVIWMTSSGKEEQVTKARNMIFGAIIGLAVIFAAYGISVFVIQTISPSDTGSGGDPAAADDEGGDVVNGVDPLEASMGGESDTSEDFDALLDELAE</sequence>
<organism evidence="4 5">
    <name type="scientific">Candidatus Uhrbacteria bacterium CG_4_10_14_0_8_um_filter_58_22</name>
    <dbReference type="NCBI Taxonomy" id="1975029"/>
    <lineage>
        <taxon>Bacteria</taxon>
        <taxon>Candidatus Uhriibacteriota</taxon>
    </lineage>
</organism>
<name>A0A2M7QAD2_9BACT</name>
<comment type="caution">
    <text evidence="4">The sequence shown here is derived from an EMBL/GenBank/DDBJ whole genome shotgun (WGS) entry which is preliminary data.</text>
</comment>
<keyword evidence="3" id="KW-0732">Signal</keyword>
<protein>
    <submittedName>
        <fullName evidence="4">Uncharacterized protein</fullName>
    </submittedName>
</protein>
<feature type="signal peptide" evidence="3">
    <location>
        <begin position="1"/>
        <end position="28"/>
    </location>
</feature>
<dbReference type="Pfam" id="PF18895">
    <property type="entry name" value="T4SS_pilin"/>
    <property type="match status" value="1"/>
</dbReference>
<evidence type="ECO:0000313" key="5">
    <source>
        <dbReference type="Proteomes" id="UP000230973"/>
    </source>
</evidence>
<feature type="compositionally biased region" description="Acidic residues" evidence="1">
    <location>
        <begin position="156"/>
        <end position="170"/>
    </location>
</feature>
<proteinExistence type="predicted"/>
<evidence type="ECO:0000313" key="4">
    <source>
        <dbReference type="EMBL" id="PIY62184.1"/>
    </source>
</evidence>
<feature type="chain" id="PRO_5014792470" evidence="3">
    <location>
        <begin position="29"/>
        <end position="170"/>
    </location>
</feature>
<dbReference type="InterPro" id="IPR043993">
    <property type="entry name" value="T4SS_pilin"/>
</dbReference>
<keyword evidence="2" id="KW-0472">Membrane</keyword>
<feature type="region of interest" description="Disordered" evidence="1">
    <location>
        <begin position="123"/>
        <end position="170"/>
    </location>
</feature>
<evidence type="ECO:0000256" key="3">
    <source>
        <dbReference type="SAM" id="SignalP"/>
    </source>
</evidence>
<gene>
    <name evidence="4" type="ORF">COY93_03650</name>
</gene>
<feature type="transmembrane region" description="Helical" evidence="2">
    <location>
        <begin position="95"/>
        <end position="116"/>
    </location>
</feature>
<dbReference type="EMBL" id="PFLC01000050">
    <property type="protein sequence ID" value="PIY62184.1"/>
    <property type="molecule type" value="Genomic_DNA"/>
</dbReference>
<dbReference type="Proteomes" id="UP000230973">
    <property type="component" value="Unassembled WGS sequence"/>
</dbReference>
<evidence type="ECO:0000256" key="1">
    <source>
        <dbReference type="SAM" id="MobiDB-lite"/>
    </source>
</evidence>
<evidence type="ECO:0000256" key="2">
    <source>
        <dbReference type="SAM" id="Phobius"/>
    </source>
</evidence>
<keyword evidence="2" id="KW-0812">Transmembrane</keyword>
<reference evidence="5" key="1">
    <citation type="submission" date="2017-09" db="EMBL/GenBank/DDBJ databases">
        <title>Depth-based differentiation of microbial function through sediment-hosted aquifers and enrichment of novel symbionts in the deep terrestrial subsurface.</title>
        <authorList>
            <person name="Probst A.J."/>
            <person name="Ladd B."/>
            <person name="Jarett J.K."/>
            <person name="Geller-Mcgrath D.E."/>
            <person name="Sieber C.M.K."/>
            <person name="Emerson J.B."/>
            <person name="Anantharaman K."/>
            <person name="Thomas B.C."/>
            <person name="Malmstrom R."/>
            <person name="Stieglmeier M."/>
            <person name="Klingl A."/>
            <person name="Woyke T."/>
            <person name="Ryan C.M."/>
            <person name="Banfield J.F."/>
        </authorList>
    </citation>
    <scope>NUCLEOTIDE SEQUENCE [LARGE SCALE GENOMIC DNA]</scope>
</reference>
<dbReference type="AlphaFoldDB" id="A0A2M7QAD2"/>
<accession>A0A2M7QAD2</accession>
<keyword evidence="2" id="KW-1133">Transmembrane helix</keyword>
<feature type="transmembrane region" description="Helical" evidence="2">
    <location>
        <begin position="52"/>
        <end position="74"/>
    </location>
</feature>